<evidence type="ECO:0000313" key="2">
    <source>
        <dbReference type="EMBL" id="QDU72257.1"/>
    </source>
</evidence>
<dbReference type="RefSeq" id="WP_145446427.1">
    <property type="nucleotide sequence ID" value="NZ_CP036280.1"/>
</dbReference>
<dbReference type="Proteomes" id="UP000320386">
    <property type="component" value="Chromosome"/>
</dbReference>
<evidence type="ECO:0000259" key="1">
    <source>
        <dbReference type="PROSITE" id="PS51186"/>
    </source>
</evidence>
<dbReference type="OrthoDB" id="9796381at2"/>
<gene>
    <name evidence="2" type="ORF">Pan265_21210</name>
</gene>
<dbReference type="EMBL" id="CP036280">
    <property type="protein sequence ID" value="QDU72257.1"/>
    <property type="molecule type" value="Genomic_DNA"/>
</dbReference>
<dbReference type="PROSITE" id="PS51186">
    <property type="entry name" value="GNAT"/>
    <property type="match status" value="1"/>
</dbReference>
<protein>
    <submittedName>
        <fullName evidence="2">Acetyltransferase (GNAT) family protein</fullName>
    </submittedName>
</protein>
<dbReference type="InterPro" id="IPR000182">
    <property type="entry name" value="GNAT_dom"/>
</dbReference>
<reference evidence="2 3" key="1">
    <citation type="submission" date="2019-02" db="EMBL/GenBank/DDBJ databases">
        <title>Deep-cultivation of Planctomycetes and their phenomic and genomic characterization uncovers novel biology.</title>
        <authorList>
            <person name="Wiegand S."/>
            <person name="Jogler M."/>
            <person name="Boedeker C."/>
            <person name="Pinto D."/>
            <person name="Vollmers J."/>
            <person name="Rivas-Marin E."/>
            <person name="Kohn T."/>
            <person name="Peeters S.H."/>
            <person name="Heuer A."/>
            <person name="Rast P."/>
            <person name="Oberbeckmann S."/>
            <person name="Bunk B."/>
            <person name="Jeske O."/>
            <person name="Meyerdierks A."/>
            <person name="Storesund J.E."/>
            <person name="Kallscheuer N."/>
            <person name="Luecker S."/>
            <person name="Lage O.M."/>
            <person name="Pohl T."/>
            <person name="Merkel B.J."/>
            <person name="Hornburger P."/>
            <person name="Mueller R.-W."/>
            <person name="Bruemmer F."/>
            <person name="Labrenz M."/>
            <person name="Spormann A.M."/>
            <person name="Op den Camp H."/>
            <person name="Overmann J."/>
            <person name="Amann R."/>
            <person name="Jetten M.S.M."/>
            <person name="Mascher T."/>
            <person name="Medema M.H."/>
            <person name="Devos D.P."/>
            <person name="Kaster A.-K."/>
            <person name="Ovreas L."/>
            <person name="Rohde M."/>
            <person name="Galperin M.Y."/>
            <person name="Jogler C."/>
        </authorList>
    </citation>
    <scope>NUCLEOTIDE SEQUENCE [LARGE SCALE GENOMIC DNA]</scope>
    <source>
        <strain evidence="2 3">Pan265</strain>
    </source>
</reference>
<evidence type="ECO:0000313" key="3">
    <source>
        <dbReference type="Proteomes" id="UP000320386"/>
    </source>
</evidence>
<keyword evidence="2" id="KW-0808">Transferase</keyword>
<dbReference type="Pfam" id="PF00583">
    <property type="entry name" value="Acetyltransf_1"/>
    <property type="match status" value="1"/>
</dbReference>
<organism evidence="2 3">
    <name type="scientific">Mucisphaera calidilacus</name>
    <dbReference type="NCBI Taxonomy" id="2527982"/>
    <lineage>
        <taxon>Bacteria</taxon>
        <taxon>Pseudomonadati</taxon>
        <taxon>Planctomycetota</taxon>
        <taxon>Phycisphaerae</taxon>
        <taxon>Phycisphaerales</taxon>
        <taxon>Phycisphaeraceae</taxon>
        <taxon>Mucisphaera</taxon>
    </lineage>
</organism>
<name>A0A518BZ60_9BACT</name>
<accession>A0A518BZ60</accession>
<sequence length="143" mass="15894">MPTHANSPTIRLGTPTDFPHIDRFDPFAGDRQIELAQNRVFVAVIDDLVIGYTTFTNPGFIGHPFINYLAVGQPHRRQGVATGLLHTATSHLGPARIFASTEDNNAEMLAFFDKEKWTHAGTIQGVNKDGSAECFFYYDIRQA</sequence>
<dbReference type="SUPFAM" id="SSF55729">
    <property type="entry name" value="Acyl-CoA N-acyltransferases (Nat)"/>
    <property type="match status" value="1"/>
</dbReference>
<dbReference type="KEGG" id="mcad:Pan265_21210"/>
<dbReference type="GO" id="GO:0016747">
    <property type="term" value="F:acyltransferase activity, transferring groups other than amino-acyl groups"/>
    <property type="evidence" value="ECO:0007669"/>
    <property type="project" value="InterPro"/>
</dbReference>
<keyword evidence="3" id="KW-1185">Reference proteome</keyword>
<dbReference type="Gene3D" id="3.40.630.30">
    <property type="match status" value="1"/>
</dbReference>
<dbReference type="CDD" id="cd04301">
    <property type="entry name" value="NAT_SF"/>
    <property type="match status" value="1"/>
</dbReference>
<feature type="domain" description="N-acetyltransferase" evidence="1">
    <location>
        <begin position="8"/>
        <end position="143"/>
    </location>
</feature>
<dbReference type="InterPro" id="IPR016181">
    <property type="entry name" value="Acyl_CoA_acyltransferase"/>
</dbReference>
<dbReference type="AlphaFoldDB" id="A0A518BZ60"/>
<proteinExistence type="predicted"/>